<gene>
    <name evidence="1" type="ORF">MSG28_000719</name>
</gene>
<organism evidence="1 2">
    <name type="scientific">Choristoneura fumiferana</name>
    <name type="common">Spruce budworm moth</name>
    <name type="synonym">Archips fumiferana</name>
    <dbReference type="NCBI Taxonomy" id="7141"/>
    <lineage>
        <taxon>Eukaryota</taxon>
        <taxon>Metazoa</taxon>
        <taxon>Ecdysozoa</taxon>
        <taxon>Arthropoda</taxon>
        <taxon>Hexapoda</taxon>
        <taxon>Insecta</taxon>
        <taxon>Pterygota</taxon>
        <taxon>Neoptera</taxon>
        <taxon>Endopterygota</taxon>
        <taxon>Lepidoptera</taxon>
        <taxon>Glossata</taxon>
        <taxon>Ditrysia</taxon>
        <taxon>Tortricoidea</taxon>
        <taxon>Tortricidae</taxon>
        <taxon>Tortricinae</taxon>
        <taxon>Choristoneura</taxon>
    </lineage>
</organism>
<name>A0ACC0K1W7_CHOFU</name>
<dbReference type="EMBL" id="CM046131">
    <property type="protein sequence ID" value="KAI8430444.1"/>
    <property type="molecule type" value="Genomic_DNA"/>
</dbReference>
<protein>
    <submittedName>
        <fullName evidence="1">Uncharacterized protein</fullName>
    </submittedName>
</protein>
<evidence type="ECO:0000313" key="2">
    <source>
        <dbReference type="Proteomes" id="UP001064048"/>
    </source>
</evidence>
<keyword evidence="2" id="KW-1185">Reference proteome</keyword>
<dbReference type="Proteomes" id="UP001064048">
    <property type="component" value="Chromosome Z"/>
</dbReference>
<proteinExistence type="predicted"/>
<accession>A0ACC0K1W7</accession>
<comment type="caution">
    <text evidence="1">The sequence shown here is derived from an EMBL/GenBank/DDBJ whole genome shotgun (WGS) entry which is preliminary data.</text>
</comment>
<evidence type="ECO:0000313" key="1">
    <source>
        <dbReference type="EMBL" id="KAI8430444.1"/>
    </source>
</evidence>
<sequence length="174" mass="19786">MSRQYKDNCIQIRPAKIEDMEAVAVLIQELAEYEKMPEGPKLSVADLQRDGFESNPPVFRCLVAVEKNNNGTDDIVGYAIYFPTFSTWEGRSMMLEDLCVKQSHRRRGIGDKIFNAVAKEATDSKCSRLDFHVLEWNPARSFYNAKGAVNLTQLEQWCFYRLTGDALTKAAGQH</sequence>
<reference evidence="1 2" key="1">
    <citation type="journal article" date="2022" name="Genome Biol. Evol.">
        <title>The Spruce Budworm Genome: Reconstructing the Evolutionary History of Antifreeze Proteins.</title>
        <authorList>
            <person name="Beliveau C."/>
            <person name="Gagne P."/>
            <person name="Picq S."/>
            <person name="Vernygora O."/>
            <person name="Keeling C.I."/>
            <person name="Pinkney K."/>
            <person name="Doucet D."/>
            <person name="Wen F."/>
            <person name="Johnston J.S."/>
            <person name="Maaroufi H."/>
            <person name="Boyle B."/>
            <person name="Laroche J."/>
            <person name="Dewar K."/>
            <person name="Juretic N."/>
            <person name="Blackburn G."/>
            <person name="Nisole A."/>
            <person name="Brunet B."/>
            <person name="Brandao M."/>
            <person name="Lumley L."/>
            <person name="Duan J."/>
            <person name="Quan G."/>
            <person name="Lucarotti C.J."/>
            <person name="Roe A.D."/>
            <person name="Sperling F.A.H."/>
            <person name="Levesque R.C."/>
            <person name="Cusson M."/>
        </authorList>
    </citation>
    <scope>NUCLEOTIDE SEQUENCE [LARGE SCALE GENOMIC DNA]</scope>
    <source>
        <strain evidence="1">Glfc:IPQL:Cfum</strain>
    </source>
</reference>